<keyword evidence="1" id="KW-0812">Transmembrane</keyword>
<evidence type="ECO:0000313" key="5">
    <source>
        <dbReference type="Proteomes" id="UP001156856"/>
    </source>
</evidence>
<reference evidence="3" key="1">
    <citation type="journal article" date="2014" name="Int. J. Syst. Evol. Microbiol.">
        <title>Complete genome of a new Firmicutes species belonging to the dominant human colonic microbiota ('Ruminococcus bicirculans') reveals two chromosomes and a selective capacity to utilize plant glucans.</title>
        <authorList>
            <consortium name="NISC Comparative Sequencing Program"/>
            <person name="Wegmann U."/>
            <person name="Louis P."/>
            <person name="Goesmann A."/>
            <person name="Henrissat B."/>
            <person name="Duncan S.H."/>
            <person name="Flint H.J."/>
        </authorList>
    </citation>
    <scope>NUCLEOTIDE SEQUENCE</scope>
    <source>
        <strain evidence="3">NBRC 107715</strain>
    </source>
</reference>
<dbReference type="Proteomes" id="UP000321960">
    <property type="component" value="Unassembled WGS sequence"/>
</dbReference>
<keyword evidence="1" id="KW-1133">Transmembrane helix</keyword>
<evidence type="ECO:0000313" key="4">
    <source>
        <dbReference type="Proteomes" id="UP000321960"/>
    </source>
</evidence>
<reference evidence="5" key="2">
    <citation type="journal article" date="2019" name="Int. J. Syst. Evol. Microbiol.">
        <title>The Global Catalogue of Microorganisms (GCM) 10K type strain sequencing project: providing services to taxonomists for standard genome sequencing and annotation.</title>
        <authorList>
            <consortium name="The Broad Institute Genomics Platform"/>
            <consortium name="The Broad Institute Genome Sequencing Center for Infectious Disease"/>
            <person name="Wu L."/>
            <person name="Ma J."/>
        </authorList>
    </citation>
    <scope>NUCLEOTIDE SEQUENCE [LARGE SCALE GENOMIC DNA]</scope>
    <source>
        <strain evidence="5">NBRC 107715</strain>
    </source>
</reference>
<sequence>MRLTLKSSVGSAPMFQNGPIAVQKRNSDLMVPAILAATLLLGGFTAFGIVVLGYEIVAVFRR</sequence>
<reference evidence="2 4" key="3">
    <citation type="submission" date="2019-07" db="EMBL/GenBank/DDBJ databases">
        <title>Whole genome shotgun sequence of Methylobacterium oxalidis NBRC 107715.</title>
        <authorList>
            <person name="Hosoyama A."/>
            <person name="Uohara A."/>
            <person name="Ohji S."/>
            <person name="Ichikawa N."/>
        </authorList>
    </citation>
    <scope>NUCLEOTIDE SEQUENCE [LARGE SCALE GENOMIC DNA]</scope>
    <source>
        <strain evidence="2 4">NBRC 107715</strain>
    </source>
</reference>
<reference evidence="3" key="4">
    <citation type="submission" date="2023-01" db="EMBL/GenBank/DDBJ databases">
        <title>Draft genome sequence of Methylobacterium oxalidis strain NBRC 107715.</title>
        <authorList>
            <person name="Sun Q."/>
            <person name="Mori K."/>
        </authorList>
    </citation>
    <scope>NUCLEOTIDE SEQUENCE</scope>
    <source>
        <strain evidence="3">NBRC 107715</strain>
    </source>
</reference>
<evidence type="ECO:0000256" key="1">
    <source>
        <dbReference type="SAM" id="Phobius"/>
    </source>
</evidence>
<name>A0A512J277_9HYPH</name>
<gene>
    <name evidence="3" type="ORF">GCM10007888_24490</name>
    <name evidence="2" type="ORF">MOX02_20750</name>
</gene>
<comment type="caution">
    <text evidence="2">The sequence shown here is derived from an EMBL/GenBank/DDBJ whole genome shotgun (WGS) entry which is preliminary data.</text>
</comment>
<dbReference type="Proteomes" id="UP001156856">
    <property type="component" value="Unassembled WGS sequence"/>
</dbReference>
<organism evidence="2 4">
    <name type="scientific">Methylobacterium oxalidis</name>
    <dbReference type="NCBI Taxonomy" id="944322"/>
    <lineage>
        <taxon>Bacteria</taxon>
        <taxon>Pseudomonadati</taxon>
        <taxon>Pseudomonadota</taxon>
        <taxon>Alphaproteobacteria</taxon>
        <taxon>Hyphomicrobiales</taxon>
        <taxon>Methylobacteriaceae</taxon>
        <taxon>Methylobacterium</taxon>
    </lineage>
</organism>
<protein>
    <submittedName>
        <fullName evidence="2">Uncharacterized protein</fullName>
    </submittedName>
</protein>
<feature type="transmembrane region" description="Helical" evidence="1">
    <location>
        <begin position="33"/>
        <end position="60"/>
    </location>
</feature>
<keyword evidence="5" id="KW-1185">Reference proteome</keyword>
<evidence type="ECO:0000313" key="2">
    <source>
        <dbReference type="EMBL" id="GEP04037.1"/>
    </source>
</evidence>
<evidence type="ECO:0000313" key="3">
    <source>
        <dbReference type="EMBL" id="GLS64068.1"/>
    </source>
</evidence>
<accession>A0A512J277</accession>
<dbReference type="AlphaFoldDB" id="A0A512J277"/>
<dbReference type="EMBL" id="BSPK01000033">
    <property type="protein sequence ID" value="GLS64068.1"/>
    <property type="molecule type" value="Genomic_DNA"/>
</dbReference>
<dbReference type="EMBL" id="BJZU01000033">
    <property type="protein sequence ID" value="GEP04037.1"/>
    <property type="molecule type" value="Genomic_DNA"/>
</dbReference>
<proteinExistence type="predicted"/>
<keyword evidence="1" id="KW-0472">Membrane</keyword>